<evidence type="ECO:0000313" key="2">
    <source>
        <dbReference type="Proteomes" id="UP000325787"/>
    </source>
</evidence>
<dbReference type="EMBL" id="CP034550">
    <property type="protein sequence ID" value="QFZ21934.1"/>
    <property type="molecule type" value="Genomic_DNA"/>
</dbReference>
<dbReference type="Proteomes" id="UP000325787">
    <property type="component" value="Chromosome"/>
</dbReference>
<reference evidence="2" key="1">
    <citation type="journal article" date="2021" name="Curr. Microbiol.">
        <title>Complete genome of nocamycin-producing strain Saccharothrix syringae NRRL B-16468 reveals the biosynthetic potential for secondary metabolites.</title>
        <authorList>
            <person name="Mo X."/>
            <person name="Yang S."/>
        </authorList>
    </citation>
    <scope>NUCLEOTIDE SEQUENCE [LARGE SCALE GENOMIC DNA]</scope>
    <source>
        <strain evidence="2">ATCC 51364 / DSM 43886 / JCM 6844 / KCTC 9398 / NBRC 14523 / NRRL B-16468 / INA 2240</strain>
    </source>
</reference>
<dbReference type="AlphaFoldDB" id="A0A5Q0H7I7"/>
<evidence type="ECO:0000313" key="1">
    <source>
        <dbReference type="EMBL" id="QFZ21934.1"/>
    </source>
</evidence>
<dbReference type="OrthoDB" id="498873at2"/>
<sequence>MRRVSCPAPPGPLDFVPPQVEVLTLTMSEDVDLGTLRTPGLTHLRLVHPRRLDLSPLGGFTSLRSLRVTAERITGLPGPRRVPALEHLHLIGGCDPAELRVLARGWRLRVVKLTRVPELHGLQSLAFLAGPVELRLERLHLVDVDEIGWWAGTLERLALRDCGTLDLGPVAALENLVVLDLTGTMVFDLRSLATLRRLSRLTLSSARDVRSLEPVARLPNLREIRFTQGSPVNLAAFAGRRGLRVMVEGMLTKVVGADLLGEGSEVVQWDGK</sequence>
<evidence type="ECO:0008006" key="3">
    <source>
        <dbReference type="Google" id="ProtNLM"/>
    </source>
</evidence>
<protein>
    <recommendedName>
        <fullName evidence="3">Leucine-rich repeat domain-containing protein</fullName>
    </recommendedName>
</protein>
<dbReference type="Gene3D" id="3.80.10.10">
    <property type="entry name" value="Ribonuclease Inhibitor"/>
    <property type="match status" value="1"/>
</dbReference>
<accession>A0A5Q0H7I7</accession>
<proteinExistence type="predicted"/>
<gene>
    <name evidence="1" type="ORF">EKG83_35055</name>
</gene>
<organism evidence="1 2">
    <name type="scientific">Saccharothrix syringae</name>
    <name type="common">Nocardiopsis syringae</name>
    <dbReference type="NCBI Taxonomy" id="103733"/>
    <lineage>
        <taxon>Bacteria</taxon>
        <taxon>Bacillati</taxon>
        <taxon>Actinomycetota</taxon>
        <taxon>Actinomycetes</taxon>
        <taxon>Pseudonocardiales</taxon>
        <taxon>Pseudonocardiaceae</taxon>
        <taxon>Saccharothrix</taxon>
    </lineage>
</organism>
<dbReference type="SUPFAM" id="SSF52058">
    <property type="entry name" value="L domain-like"/>
    <property type="match status" value="1"/>
</dbReference>
<name>A0A5Q0H7I7_SACSY</name>
<dbReference type="InterPro" id="IPR032675">
    <property type="entry name" value="LRR_dom_sf"/>
</dbReference>
<keyword evidence="2" id="KW-1185">Reference proteome</keyword>
<dbReference type="KEGG" id="ssyi:EKG83_35055"/>
<dbReference type="RefSeq" id="WP_033431911.1">
    <property type="nucleotide sequence ID" value="NZ_CP034550.1"/>
</dbReference>